<sequence length="147" mass="15202">MMYDIAVLEGARTPMTEWIGGRAGTGGGSGKLAHLSVVDLGAIATKEALRRSEVAPEEVDHLILGNAMQTSGNPIYAARHVALDAGCAIDTPAMTVNRLCGSGLQALISGAQLILLDEAHLVVATGSENLSQSPFVIRGAREGLRLG</sequence>
<protein>
    <recommendedName>
        <fullName evidence="4">Thiolase N-terminal domain-containing protein</fullName>
    </recommendedName>
</protein>
<keyword evidence="3" id="KW-0012">Acyltransferase</keyword>
<dbReference type="InterPro" id="IPR020615">
    <property type="entry name" value="Thiolase_acyl_enz_int_AS"/>
</dbReference>
<feature type="domain" description="Thiolase N-terminal" evidence="4">
    <location>
        <begin position="24"/>
        <end position="145"/>
    </location>
</feature>
<reference evidence="5" key="1">
    <citation type="submission" date="2018-05" db="EMBL/GenBank/DDBJ databases">
        <authorList>
            <person name="Lanie J.A."/>
            <person name="Ng W.-L."/>
            <person name="Kazmierczak K.M."/>
            <person name="Andrzejewski T.M."/>
            <person name="Davidsen T.M."/>
            <person name="Wayne K.J."/>
            <person name="Tettelin H."/>
            <person name="Glass J.I."/>
            <person name="Rusch D."/>
            <person name="Podicherti R."/>
            <person name="Tsui H.-C.T."/>
            <person name="Winkler M.E."/>
        </authorList>
    </citation>
    <scope>NUCLEOTIDE SEQUENCE</scope>
</reference>
<organism evidence="5">
    <name type="scientific">marine metagenome</name>
    <dbReference type="NCBI Taxonomy" id="408172"/>
    <lineage>
        <taxon>unclassified sequences</taxon>
        <taxon>metagenomes</taxon>
        <taxon>ecological metagenomes</taxon>
    </lineage>
</organism>
<dbReference type="GO" id="GO:0006635">
    <property type="term" value="P:fatty acid beta-oxidation"/>
    <property type="evidence" value="ECO:0007669"/>
    <property type="project" value="TreeGrafter"/>
</dbReference>
<keyword evidence="2" id="KW-0808">Transferase</keyword>
<gene>
    <name evidence="5" type="ORF">METZ01_LOCUS283409</name>
</gene>
<dbReference type="PANTHER" id="PTHR18919:SF107">
    <property type="entry name" value="ACETYL-COA ACETYLTRANSFERASE, CYTOSOLIC"/>
    <property type="match status" value="1"/>
</dbReference>
<feature type="non-terminal residue" evidence="5">
    <location>
        <position position="147"/>
    </location>
</feature>
<proteinExistence type="inferred from homology"/>
<evidence type="ECO:0000256" key="2">
    <source>
        <dbReference type="ARBA" id="ARBA00022679"/>
    </source>
</evidence>
<dbReference type="InterPro" id="IPR016039">
    <property type="entry name" value="Thiolase-like"/>
</dbReference>
<evidence type="ECO:0000256" key="3">
    <source>
        <dbReference type="ARBA" id="ARBA00023315"/>
    </source>
</evidence>
<dbReference type="Gene3D" id="3.40.47.10">
    <property type="match status" value="1"/>
</dbReference>
<evidence type="ECO:0000313" key="5">
    <source>
        <dbReference type="EMBL" id="SVC30555.1"/>
    </source>
</evidence>
<accession>A0A382L422</accession>
<dbReference type="PROSITE" id="PS00098">
    <property type="entry name" value="THIOLASE_1"/>
    <property type="match status" value="1"/>
</dbReference>
<dbReference type="GO" id="GO:0003985">
    <property type="term" value="F:acetyl-CoA C-acetyltransferase activity"/>
    <property type="evidence" value="ECO:0007669"/>
    <property type="project" value="TreeGrafter"/>
</dbReference>
<dbReference type="InterPro" id="IPR020616">
    <property type="entry name" value="Thiolase_N"/>
</dbReference>
<dbReference type="PANTHER" id="PTHR18919">
    <property type="entry name" value="ACETYL-COA C-ACYLTRANSFERASE"/>
    <property type="match status" value="1"/>
</dbReference>
<comment type="similarity">
    <text evidence="1">Belongs to the thiolase-like superfamily. Thiolase family.</text>
</comment>
<dbReference type="AlphaFoldDB" id="A0A382L422"/>
<evidence type="ECO:0000256" key="1">
    <source>
        <dbReference type="ARBA" id="ARBA00010982"/>
    </source>
</evidence>
<name>A0A382L422_9ZZZZ</name>
<dbReference type="Pfam" id="PF00108">
    <property type="entry name" value="Thiolase_N"/>
    <property type="match status" value="1"/>
</dbReference>
<dbReference type="EMBL" id="UINC01084171">
    <property type="protein sequence ID" value="SVC30555.1"/>
    <property type="molecule type" value="Genomic_DNA"/>
</dbReference>
<dbReference type="GO" id="GO:0005739">
    <property type="term" value="C:mitochondrion"/>
    <property type="evidence" value="ECO:0007669"/>
    <property type="project" value="TreeGrafter"/>
</dbReference>
<dbReference type="SUPFAM" id="SSF53901">
    <property type="entry name" value="Thiolase-like"/>
    <property type="match status" value="1"/>
</dbReference>
<evidence type="ECO:0000259" key="4">
    <source>
        <dbReference type="Pfam" id="PF00108"/>
    </source>
</evidence>